<accession>A0A8B6M664</accession>
<sequence>MATKQLMVFSVMSGPAQDRDGGRWTILQIPMHDLIDFDQCNK</sequence>
<gene>
    <name evidence="1" type="ORF">MPC4_20043</name>
</gene>
<comment type="caution">
    <text evidence="1">The sequence shown here is derived from an EMBL/GenBank/DDBJ whole genome shotgun (WGS) entry which is preliminary data.</text>
</comment>
<evidence type="ECO:0000313" key="1">
    <source>
        <dbReference type="EMBL" id="VTZ49833.1"/>
    </source>
</evidence>
<dbReference type="AlphaFoldDB" id="A0A8B6M664"/>
<proteinExistence type="predicted"/>
<dbReference type="EMBL" id="CABFMQ020000076">
    <property type="protein sequence ID" value="VTZ49833.1"/>
    <property type="molecule type" value="Genomic_DNA"/>
</dbReference>
<evidence type="ECO:0000313" key="2">
    <source>
        <dbReference type="Proteomes" id="UP000485880"/>
    </source>
</evidence>
<organism evidence="1 2">
    <name type="scientific">Methylocella tundrae</name>
    <dbReference type="NCBI Taxonomy" id="227605"/>
    <lineage>
        <taxon>Bacteria</taxon>
        <taxon>Pseudomonadati</taxon>
        <taxon>Pseudomonadota</taxon>
        <taxon>Alphaproteobacteria</taxon>
        <taxon>Hyphomicrobiales</taxon>
        <taxon>Beijerinckiaceae</taxon>
        <taxon>Methylocella</taxon>
    </lineage>
</organism>
<dbReference type="Proteomes" id="UP000485880">
    <property type="component" value="Unassembled WGS sequence"/>
</dbReference>
<protein>
    <submittedName>
        <fullName evidence="1">Uncharacterized protein</fullName>
    </submittedName>
</protein>
<name>A0A8B6M664_METTU</name>
<keyword evidence="2" id="KW-1185">Reference proteome</keyword>
<reference evidence="1 2" key="1">
    <citation type="submission" date="2019-05" db="EMBL/GenBank/DDBJ databases">
        <authorList>
            <person name="Farhan Ul Haque M."/>
        </authorList>
    </citation>
    <scope>NUCLEOTIDE SEQUENCE [LARGE SCALE GENOMIC DNA]</scope>
    <source>
        <strain evidence="1">2</strain>
    </source>
</reference>